<evidence type="ECO:0000313" key="1">
    <source>
        <dbReference type="EMBL" id="CAB4198837.1"/>
    </source>
</evidence>
<sequence length="101" mass="10852">MQHAIVEVRLNGSIQHTLTKPVSAAEIFILRAIHGDDAISFIGTHDAPKVSNADEIARLRRVYTAPVFAKVFPGSAPKLPSLLADAGIELPEVSKKTPKAE</sequence>
<evidence type="ECO:0000313" key="3">
    <source>
        <dbReference type="EMBL" id="CAB5227939.1"/>
    </source>
</evidence>
<name>A0A6J7XDP6_9CAUD</name>
<protein>
    <submittedName>
        <fullName evidence="3">Uncharacterized protein</fullName>
    </submittedName>
</protein>
<reference evidence="3" key="1">
    <citation type="submission" date="2020-05" db="EMBL/GenBank/DDBJ databases">
        <authorList>
            <person name="Chiriac C."/>
            <person name="Salcher M."/>
            <person name="Ghai R."/>
            <person name="Kavagutti S V."/>
        </authorList>
    </citation>
    <scope>NUCLEOTIDE SEQUENCE</scope>
</reference>
<dbReference type="EMBL" id="LR797274">
    <property type="protein sequence ID" value="CAB4198837.1"/>
    <property type="molecule type" value="Genomic_DNA"/>
</dbReference>
<dbReference type="EMBL" id="LR798379">
    <property type="protein sequence ID" value="CAB5227939.1"/>
    <property type="molecule type" value="Genomic_DNA"/>
</dbReference>
<accession>A0A6J7XDP6</accession>
<evidence type="ECO:0000313" key="2">
    <source>
        <dbReference type="EMBL" id="CAB4212680.1"/>
    </source>
</evidence>
<gene>
    <name evidence="1" type="ORF">UFOVP1325_3</name>
    <name evidence="2" type="ORF">UFOVP1435_27</name>
    <name evidence="3" type="ORF">UFOVP1530_17</name>
</gene>
<dbReference type="EMBL" id="LR797386">
    <property type="protein sequence ID" value="CAB4212680.1"/>
    <property type="molecule type" value="Genomic_DNA"/>
</dbReference>
<organism evidence="3">
    <name type="scientific">uncultured Caudovirales phage</name>
    <dbReference type="NCBI Taxonomy" id="2100421"/>
    <lineage>
        <taxon>Viruses</taxon>
        <taxon>Duplodnaviria</taxon>
        <taxon>Heunggongvirae</taxon>
        <taxon>Uroviricota</taxon>
        <taxon>Caudoviricetes</taxon>
        <taxon>Peduoviridae</taxon>
        <taxon>Maltschvirus</taxon>
        <taxon>Maltschvirus maltsch</taxon>
    </lineage>
</organism>
<proteinExistence type="predicted"/>